<dbReference type="InterPro" id="IPR016786">
    <property type="entry name" value="YdeI_bac"/>
</dbReference>
<accession>A0A9X1QXC1</accession>
<dbReference type="SUPFAM" id="SSF159888">
    <property type="entry name" value="YdhG-like"/>
    <property type="match status" value="1"/>
</dbReference>
<dbReference type="AlphaFoldDB" id="A0A9X1QXC1"/>
<sequence length="198" mass="22913">MTDSEKVDVFIEKQTQWKEKLKQLREIISQTELKEEVKWGKPTYTLNGKLVVGLAEFKNHMALWFHQGVFLKDPHKKLVNAQEGVTKALRQWRIEPKDAIDSKIVLLYVEEAIANSKAGKELKPVRKKEVTIPPLLKQAFEKDATLKANFQKLTPGKQREYAEYIAEAKREATRQNRLEKSIPMINNGVGLHDKYKNC</sequence>
<dbReference type="Pfam" id="PF13376">
    <property type="entry name" value="OmdA"/>
    <property type="match status" value="1"/>
</dbReference>
<protein>
    <submittedName>
        <fullName evidence="2">YdeI/OmpD-associated family protein</fullName>
    </submittedName>
</protein>
<gene>
    <name evidence="2" type="ORF">K8089_04660</name>
</gene>
<feature type="domain" description="YdhG-like" evidence="1">
    <location>
        <begin position="17"/>
        <end position="113"/>
    </location>
</feature>
<evidence type="ECO:0000313" key="3">
    <source>
        <dbReference type="Proteomes" id="UP001139461"/>
    </source>
</evidence>
<dbReference type="EMBL" id="JAIRBA010000006">
    <property type="protein sequence ID" value="MCG2418304.1"/>
    <property type="molecule type" value="Genomic_DNA"/>
</dbReference>
<organism evidence="2 3">
    <name type="scientific">Aequorivita vitellina</name>
    <dbReference type="NCBI Taxonomy" id="2874475"/>
    <lineage>
        <taxon>Bacteria</taxon>
        <taxon>Pseudomonadati</taxon>
        <taxon>Bacteroidota</taxon>
        <taxon>Flavobacteriia</taxon>
        <taxon>Flavobacteriales</taxon>
        <taxon>Flavobacteriaceae</taxon>
        <taxon>Aequorivita</taxon>
    </lineage>
</organism>
<keyword evidence="3" id="KW-1185">Reference proteome</keyword>
<name>A0A9X1QXC1_9FLAO</name>
<dbReference type="Proteomes" id="UP001139461">
    <property type="component" value="Unassembled WGS sequence"/>
</dbReference>
<reference evidence="2" key="1">
    <citation type="submission" date="2021-09" db="EMBL/GenBank/DDBJ databases">
        <title>Genome of Aequorivita sp. strain F47161.</title>
        <authorList>
            <person name="Wang Y."/>
        </authorList>
    </citation>
    <scope>NUCLEOTIDE SEQUENCE</scope>
    <source>
        <strain evidence="2">F47161</strain>
    </source>
</reference>
<dbReference type="Gene3D" id="3.90.1150.200">
    <property type="match status" value="1"/>
</dbReference>
<dbReference type="Pfam" id="PF08818">
    <property type="entry name" value="DUF1801"/>
    <property type="match status" value="1"/>
</dbReference>
<evidence type="ECO:0000313" key="2">
    <source>
        <dbReference type="EMBL" id="MCG2418304.1"/>
    </source>
</evidence>
<evidence type="ECO:0000259" key="1">
    <source>
        <dbReference type="Pfam" id="PF08818"/>
    </source>
</evidence>
<dbReference type="PIRSF" id="PIRSF021308">
    <property type="entry name" value="UCP021308"/>
    <property type="match status" value="1"/>
</dbReference>
<dbReference type="InterPro" id="IPR014922">
    <property type="entry name" value="YdhG-like"/>
</dbReference>
<comment type="caution">
    <text evidence="2">The sequence shown here is derived from an EMBL/GenBank/DDBJ whole genome shotgun (WGS) entry which is preliminary data.</text>
</comment>
<proteinExistence type="predicted"/>
<dbReference type="RefSeq" id="WP_237602121.1">
    <property type="nucleotide sequence ID" value="NZ_JAIRBA010000006.1"/>
</dbReference>